<dbReference type="GO" id="GO:0004814">
    <property type="term" value="F:arginine-tRNA ligase activity"/>
    <property type="evidence" value="ECO:0007669"/>
    <property type="project" value="UniProtKB-UniRule"/>
</dbReference>
<organism evidence="13 14">
    <name type="scientific">Candidatus Kaiserbacteria bacterium RIFCSPHIGHO2_01_FULL_53_31</name>
    <dbReference type="NCBI Taxonomy" id="1798481"/>
    <lineage>
        <taxon>Bacteria</taxon>
        <taxon>Candidatus Kaiseribacteriota</taxon>
    </lineage>
</organism>
<dbReference type="Proteomes" id="UP000178815">
    <property type="component" value="Unassembled WGS sequence"/>
</dbReference>
<dbReference type="GO" id="GO:0006420">
    <property type="term" value="P:arginyl-tRNA aminoacylation"/>
    <property type="evidence" value="ECO:0007669"/>
    <property type="project" value="UniProtKB-UniRule"/>
</dbReference>
<accession>A0A1F6CJ80</accession>
<dbReference type="InterPro" id="IPR008909">
    <property type="entry name" value="DALR_anticod-bd"/>
</dbReference>
<dbReference type="InterPro" id="IPR005148">
    <property type="entry name" value="Arg-tRNA-synth_N"/>
</dbReference>
<dbReference type="InterPro" id="IPR035684">
    <property type="entry name" value="ArgRS_core"/>
</dbReference>
<keyword evidence="7 10" id="KW-0030">Aminoacyl-tRNA synthetase</keyword>
<evidence type="ECO:0000256" key="1">
    <source>
        <dbReference type="ARBA" id="ARBA00005594"/>
    </source>
</evidence>
<dbReference type="Gene3D" id="3.40.50.620">
    <property type="entry name" value="HUPs"/>
    <property type="match status" value="1"/>
</dbReference>
<name>A0A1F6CJ80_9BACT</name>
<evidence type="ECO:0000256" key="8">
    <source>
        <dbReference type="ARBA" id="ARBA00049339"/>
    </source>
</evidence>
<reference evidence="13 14" key="1">
    <citation type="journal article" date="2016" name="Nat. Commun.">
        <title>Thousands of microbial genomes shed light on interconnected biogeochemical processes in an aquifer system.</title>
        <authorList>
            <person name="Anantharaman K."/>
            <person name="Brown C.T."/>
            <person name="Hug L.A."/>
            <person name="Sharon I."/>
            <person name="Castelle C.J."/>
            <person name="Probst A.J."/>
            <person name="Thomas B.C."/>
            <person name="Singh A."/>
            <person name="Wilkins M.J."/>
            <person name="Karaoz U."/>
            <person name="Brodie E.L."/>
            <person name="Williams K.H."/>
            <person name="Hubbard S.S."/>
            <person name="Banfield J.F."/>
        </authorList>
    </citation>
    <scope>NUCLEOTIDE SEQUENCE [LARGE SCALE GENOMIC DNA]</scope>
</reference>
<evidence type="ECO:0000256" key="10">
    <source>
        <dbReference type="RuleBase" id="RU363038"/>
    </source>
</evidence>
<evidence type="ECO:0000256" key="4">
    <source>
        <dbReference type="ARBA" id="ARBA00022741"/>
    </source>
</evidence>
<gene>
    <name evidence="13" type="ORF">A2678_00835</name>
</gene>
<sequence>MEEQIRQASVLALKDIGAEGVPFTVERPAESTHGDYAINAAFVAAKQLGKSPHEVAKDIAPILKISVHEDIKVSETGFINITLSRETIALAVAEASAQGDEWGKGTVNANQRVMVEYTDPNPFKEMHIGHLMSNTIGESVSRLIANEGATVTRACYSGDVGPHVAKAIWALRKSCTTDPQTAGDLSGAYVEGNRAYETSPEAKAEIDALNQALYVGDDLTLMEFWSKGRALAIEAFERVFKILGTHFDYYFFESETAESGMRIVRDGIEKGIFEESEGAVIYKGEKEGLHTLVFITSRGTPTYEAKEIGLAFLKEERVQTDRSIVLTGMEQIGHFKIVLAALKKIAPLIAAKTTHVPHGLLSLSTGKMSSREGNVITATELIHEVILRSSEKNPDPLIAEQVAIGAIKYMILRQAPGSGIIFDEEKSLSLEGDSGPYLQYALVRARKILTYAATGGEGSDEPGAPYAIERLILHFPEVVARAARELAPNILTTYLTELAAAWNNFYATEQVLGSPEEAYKQRVTRAFANTMTNGLKLLGIPTPERM</sequence>
<dbReference type="Pfam" id="PF03485">
    <property type="entry name" value="Arg_tRNA_synt_N"/>
    <property type="match status" value="1"/>
</dbReference>
<evidence type="ECO:0000256" key="7">
    <source>
        <dbReference type="ARBA" id="ARBA00023146"/>
    </source>
</evidence>
<dbReference type="SUPFAM" id="SSF52374">
    <property type="entry name" value="Nucleotidylyl transferase"/>
    <property type="match status" value="1"/>
</dbReference>
<dbReference type="PANTHER" id="PTHR11956:SF5">
    <property type="entry name" value="ARGININE--TRNA LIGASE, CYTOPLASMIC"/>
    <property type="match status" value="1"/>
</dbReference>
<feature type="domain" description="DALR anticodon binding" evidence="11">
    <location>
        <begin position="438"/>
        <end position="546"/>
    </location>
</feature>
<dbReference type="InterPro" id="IPR009080">
    <property type="entry name" value="tRNAsynth_Ia_anticodon-bd"/>
</dbReference>
<dbReference type="Gene3D" id="3.30.1360.70">
    <property type="entry name" value="Arginyl tRNA synthetase N-terminal domain"/>
    <property type="match status" value="1"/>
</dbReference>
<evidence type="ECO:0000256" key="3">
    <source>
        <dbReference type="ARBA" id="ARBA00022598"/>
    </source>
</evidence>
<dbReference type="PANTHER" id="PTHR11956">
    <property type="entry name" value="ARGINYL-TRNA SYNTHETASE"/>
    <property type="match status" value="1"/>
</dbReference>
<proteinExistence type="inferred from homology"/>
<keyword evidence="5 10" id="KW-0067">ATP-binding</keyword>
<evidence type="ECO:0000259" key="12">
    <source>
        <dbReference type="SMART" id="SM01016"/>
    </source>
</evidence>
<dbReference type="PRINTS" id="PR01038">
    <property type="entry name" value="TRNASYNTHARG"/>
</dbReference>
<dbReference type="InterPro" id="IPR036695">
    <property type="entry name" value="Arg-tRNA-synth_N_sf"/>
</dbReference>
<dbReference type="EMBL" id="MFKU01000004">
    <property type="protein sequence ID" value="OGG49158.1"/>
    <property type="molecule type" value="Genomic_DNA"/>
</dbReference>
<evidence type="ECO:0000256" key="5">
    <source>
        <dbReference type="ARBA" id="ARBA00022840"/>
    </source>
</evidence>
<evidence type="ECO:0000256" key="9">
    <source>
        <dbReference type="NCBIfam" id="TIGR00456"/>
    </source>
</evidence>
<keyword evidence="4 10" id="KW-0547">Nucleotide-binding</keyword>
<dbReference type="SMART" id="SM00836">
    <property type="entry name" value="DALR_1"/>
    <property type="match status" value="1"/>
</dbReference>
<dbReference type="STRING" id="1798481.A2678_00835"/>
<comment type="catalytic activity">
    <reaction evidence="8">
        <text>tRNA(Arg) + L-arginine + ATP = L-arginyl-tRNA(Arg) + AMP + diphosphate</text>
        <dbReference type="Rhea" id="RHEA:20301"/>
        <dbReference type="Rhea" id="RHEA-COMP:9658"/>
        <dbReference type="Rhea" id="RHEA-COMP:9673"/>
        <dbReference type="ChEBI" id="CHEBI:30616"/>
        <dbReference type="ChEBI" id="CHEBI:32682"/>
        <dbReference type="ChEBI" id="CHEBI:33019"/>
        <dbReference type="ChEBI" id="CHEBI:78442"/>
        <dbReference type="ChEBI" id="CHEBI:78513"/>
        <dbReference type="ChEBI" id="CHEBI:456215"/>
        <dbReference type="EC" id="6.1.1.19"/>
    </reaction>
</comment>
<feature type="domain" description="Arginyl tRNA synthetase N-terminal" evidence="12">
    <location>
        <begin position="3"/>
        <end position="83"/>
    </location>
</feature>
<protein>
    <recommendedName>
        <fullName evidence="2 9">Arginine--tRNA ligase</fullName>
        <ecNumber evidence="2 9">6.1.1.19</ecNumber>
    </recommendedName>
</protein>
<comment type="similarity">
    <text evidence="1 10">Belongs to the class-I aminoacyl-tRNA synthetase family.</text>
</comment>
<dbReference type="InterPro" id="IPR014729">
    <property type="entry name" value="Rossmann-like_a/b/a_fold"/>
</dbReference>
<dbReference type="Gene3D" id="1.10.730.10">
    <property type="entry name" value="Isoleucyl-tRNA Synthetase, Domain 1"/>
    <property type="match status" value="1"/>
</dbReference>
<dbReference type="SUPFAM" id="SSF55190">
    <property type="entry name" value="Arginyl-tRNA synthetase (ArgRS), N-terminal 'additional' domain"/>
    <property type="match status" value="1"/>
</dbReference>
<evidence type="ECO:0000313" key="14">
    <source>
        <dbReference type="Proteomes" id="UP000178815"/>
    </source>
</evidence>
<evidence type="ECO:0000313" key="13">
    <source>
        <dbReference type="EMBL" id="OGG49158.1"/>
    </source>
</evidence>
<evidence type="ECO:0000256" key="2">
    <source>
        <dbReference type="ARBA" id="ARBA00012837"/>
    </source>
</evidence>
<comment type="caution">
    <text evidence="13">The sequence shown here is derived from an EMBL/GenBank/DDBJ whole genome shotgun (WGS) entry which is preliminary data.</text>
</comment>
<keyword evidence="3 10" id="KW-0436">Ligase</keyword>
<dbReference type="Pfam" id="PF05746">
    <property type="entry name" value="DALR_1"/>
    <property type="match status" value="1"/>
</dbReference>
<dbReference type="EC" id="6.1.1.19" evidence="2 9"/>
<evidence type="ECO:0000259" key="11">
    <source>
        <dbReference type="SMART" id="SM00836"/>
    </source>
</evidence>
<dbReference type="NCBIfam" id="TIGR00456">
    <property type="entry name" value="argS"/>
    <property type="match status" value="1"/>
</dbReference>
<dbReference type="SUPFAM" id="SSF47323">
    <property type="entry name" value="Anticodon-binding domain of a subclass of class I aminoacyl-tRNA synthetases"/>
    <property type="match status" value="1"/>
</dbReference>
<dbReference type="InterPro" id="IPR001278">
    <property type="entry name" value="Arg-tRNA-ligase"/>
</dbReference>
<keyword evidence="6 10" id="KW-0648">Protein biosynthesis</keyword>
<dbReference type="AlphaFoldDB" id="A0A1F6CJ80"/>
<dbReference type="Pfam" id="PF00750">
    <property type="entry name" value="tRNA-synt_1d"/>
    <property type="match status" value="1"/>
</dbReference>
<dbReference type="GO" id="GO:0005737">
    <property type="term" value="C:cytoplasm"/>
    <property type="evidence" value="ECO:0007669"/>
    <property type="project" value="UniProtKB-UniRule"/>
</dbReference>
<dbReference type="GO" id="GO:0005524">
    <property type="term" value="F:ATP binding"/>
    <property type="evidence" value="ECO:0007669"/>
    <property type="project" value="UniProtKB-KW"/>
</dbReference>
<evidence type="ECO:0000256" key="6">
    <source>
        <dbReference type="ARBA" id="ARBA00022917"/>
    </source>
</evidence>
<dbReference type="SMART" id="SM01016">
    <property type="entry name" value="Arg_tRNA_synt_N"/>
    <property type="match status" value="1"/>
</dbReference>